<organism evidence="1 2">
    <name type="scientific">Aureobasidium melanogenum (strain CBS 110374)</name>
    <name type="common">Aureobasidium pullulans var. melanogenum</name>
    <dbReference type="NCBI Taxonomy" id="1043003"/>
    <lineage>
        <taxon>Eukaryota</taxon>
        <taxon>Fungi</taxon>
        <taxon>Dikarya</taxon>
        <taxon>Ascomycota</taxon>
        <taxon>Pezizomycotina</taxon>
        <taxon>Dothideomycetes</taxon>
        <taxon>Dothideomycetidae</taxon>
        <taxon>Dothideales</taxon>
        <taxon>Saccotheciaceae</taxon>
        <taxon>Aureobasidium</taxon>
    </lineage>
</organism>
<proteinExistence type="predicted"/>
<dbReference type="Proteomes" id="UP000030672">
    <property type="component" value="Unassembled WGS sequence"/>
</dbReference>
<name>A0A074W9M6_AURM1</name>
<dbReference type="RefSeq" id="XP_040876254.1">
    <property type="nucleotide sequence ID" value="XM_041025250.1"/>
</dbReference>
<reference evidence="1 2" key="1">
    <citation type="journal article" date="2014" name="BMC Genomics">
        <title>Genome sequencing of four Aureobasidium pullulans varieties: biotechnological potential, stress tolerance, and description of new species.</title>
        <authorList>
            <person name="Gostin Ar C."/>
            <person name="Ohm R.A."/>
            <person name="Kogej T."/>
            <person name="Sonjak S."/>
            <person name="Turk M."/>
            <person name="Zajc J."/>
            <person name="Zalar P."/>
            <person name="Grube M."/>
            <person name="Sun H."/>
            <person name="Han J."/>
            <person name="Sharma A."/>
            <person name="Chiniquy J."/>
            <person name="Ngan C.Y."/>
            <person name="Lipzen A."/>
            <person name="Barry K."/>
            <person name="Grigoriev I.V."/>
            <person name="Gunde-Cimerman N."/>
        </authorList>
    </citation>
    <scope>NUCLEOTIDE SEQUENCE [LARGE SCALE GENOMIC DNA]</scope>
    <source>
        <strain evidence="1 2">CBS 110374</strain>
    </source>
</reference>
<dbReference type="EMBL" id="KL584849">
    <property type="protein sequence ID" value="KEQ59231.1"/>
    <property type="molecule type" value="Genomic_DNA"/>
</dbReference>
<evidence type="ECO:0000313" key="2">
    <source>
        <dbReference type="Proteomes" id="UP000030672"/>
    </source>
</evidence>
<sequence length="172" mass="18415">MQVQGIAVVGSLLVHATAWLGDKHWFAVILAKADTSRGSWVPLRMHVGSRLHRQQSSREVRPVAGEALDAGFAKGLSKNRKCGGEVSGVIARKCQCSPSGQGRGKQAFGAQFEPTNSPSLPVRGMIHREQSAGVWTRTGTATRKQDTALGTPSLSQLGRPIPIAMFVGAEYR</sequence>
<gene>
    <name evidence="1" type="ORF">M437DRAFT_69262</name>
</gene>
<dbReference type="HOGENOM" id="CLU_1554939_0_0_1"/>
<dbReference type="GeneID" id="63918623"/>
<accession>A0A074W9M6</accession>
<dbReference type="AlphaFoldDB" id="A0A074W9M6"/>
<protein>
    <submittedName>
        <fullName evidence="1">Uncharacterized protein</fullName>
    </submittedName>
</protein>
<evidence type="ECO:0000313" key="1">
    <source>
        <dbReference type="EMBL" id="KEQ59231.1"/>
    </source>
</evidence>
<keyword evidence="2" id="KW-1185">Reference proteome</keyword>